<dbReference type="KEGG" id="dko:I596_584"/>
<organism evidence="1 2">
    <name type="scientific">Dokdonella koreensis DS-123</name>
    <dbReference type="NCBI Taxonomy" id="1300342"/>
    <lineage>
        <taxon>Bacteria</taxon>
        <taxon>Pseudomonadati</taxon>
        <taxon>Pseudomonadota</taxon>
        <taxon>Gammaproteobacteria</taxon>
        <taxon>Lysobacterales</taxon>
        <taxon>Rhodanobacteraceae</taxon>
        <taxon>Dokdonella</taxon>
    </lineage>
</organism>
<sequence length="38" mass="4046">MHDIPCPHDGDGIARCDIGAFEIEGGVAELIFRDGFGD</sequence>
<protein>
    <submittedName>
        <fullName evidence="1">Uncharacterized protein</fullName>
    </submittedName>
</protein>
<name>A0A167GJ91_9GAMM</name>
<dbReference type="STRING" id="1300342.I596_584"/>
<gene>
    <name evidence="1" type="ORF">I596_584</name>
</gene>
<proteinExistence type="predicted"/>
<dbReference type="Proteomes" id="UP000076830">
    <property type="component" value="Chromosome"/>
</dbReference>
<reference evidence="1 2" key="1">
    <citation type="submission" date="2016-04" db="EMBL/GenBank/DDBJ databases">
        <title>Complete genome sequence of Dokdonella koreensis DS-123T.</title>
        <authorList>
            <person name="Kim J.F."/>
            <person name="Lee H."/>
            <person name="Kwak M.-J."/>
        </authorList>
    </citation>
    <scope>NUCLEOTIDE SEQUENCE [LARGE SCALE GENOMIC DNA]</scope>
    <source>
        <strain evidence="1 2">DS-123</strain>
    </source>
</reference>
<evidence type="ECO:0000313" key="1">
    <source>
        <dbReference type="EMBL" id="ANB16621.1"/>
    </source>
</evidence>
<dbReference type="EMBL" id="CP015249">
    <property type="protein sequence ID" value="ANB16621.1"/>
    <property type="molecule type" value="Genomic_DNA"/>
</dbReference>
<evidence type="ECO:0000313" key="2">
    <source>
        <dbReference type="Proteomes" id="UP000076830"/>
    </source>
</evidence>
<accession>A0A167GJ91</accession>
<keyword evidence="2" id="KW-1185">Reference proteome</keyword>
<dbReference type="AlphaFoldDB" id="A0A167GJ91"/>